<evidence type="ECO:0000313" key="1">
    <source>
        <dbReference type="EMBL" id="KAJ7411198.1"/>
    </source>
</evidence>
<dbReference type="Proteomes" id="UP001145742">
    <property type="component" value="Unassembled WGS sequence"/>
</dbReference>
<protein>
    <submittedName>
        <fullName evidence="1">Uncharacterized protein</fullName>
    </submittedName>
</protein>
<organism evidence="1 2">
    <name type="scientific">Willisornis vidua</name>
    <name type="common">Xingu scale-backed antbird</name>
    <dbReference type="NCBI Taxonomy" id="1566151"/>
    <lineage>
        <taxon>Eukaryota</taxon>
        <taxon>Metazoa</taxon>
        <taxon>Chordata</taxon>
        <taxon>Craniata</taxon>
        <taxon>Vertebrata</taxon>
        <taxon>Euteleostomi</taxon>
        <taxon>Archelosauria</taxon>
        <taxon>Archosauria</taxon>
        <taxon>Dinosauria</taxon>
        <taxon>Saurischia</taxon>
        <taxon>Theropoda</taxon>
        <taxon>Coelurosauria</taxon>
        <taxon>Aves</taxon>
        <taxon>Neognathae</taxon>
        <taxon>Neoaves</taxon>
        <taxon>Telluraves</taxon>
        <taxon>Australaves</taxon>
        <taxon>Passeriformes</taxon>
        <taxon>Thamnophilidae</taxon>
        <taxon>Willisornis</taxon>
    </lineage>
</organism>
<proteinExistence type="predicted"/>
<keyword evidence="2" id="KW-1185">Reference proteome</keyword>
<evidence type="ECO:0000313" key="2">
    <source>
        <dbReference type="Proteomes" id="UP001145742"/>
    </source>
</evidence>
<accession>A0ABQ9CXL4</accession>
<comment type="caution">
    <text evidence="1">The sequence shown here is derived from an EMBL/GenBank/DDBJ whole genome shotgun (WGS) entry which is preliminary data.</text>
</comment>
<reference evidence="1" key="1">
    <citation type="submission" date="2019-10" db="EMBL/GenBank/DDBJ databases">
        <authorList>
            <person name="Soares A.E.R."/>
            <person name="Aleixo A."/>
            <person name="Schneider P."/>
            <person name="Miyaki C.Y."/>
            <person name="Schneider M.P."/>
            <person name="Mello C."/>
            <person name="Vasconcelos A.T.R."/>
        </authorList>
    </citation>
    <scope>NUCLEOTIDE SEQUENCE</scope>
    <source>
        <tissue evidence="1">Muscle</tissue>
    </source>
</reference>
<sequence>MKALDSTDIVTQEALRAYDNPAAKDICRDHLESLVLQFFMILEGRELSVHPYLAIASCAIAGHHREDPGSILLTPSLQILIDIDVVSSHLSLLESEQAQLIQYFLIREMLQPINHCFGFHWTHSMSSMSLVLKSQELDTTLQMQSP</sequence>
<name>A0ABQ9CXL4_9PASS</name>
<gene>
    <name evidence="1" type="ORF">WISP_103707</name>
</gene>
<dbReference type="EMBL" id="WHWB01034347">
    <property type="protein sequence ID" value="KAJ7411198.1"/>
    <property type="molecule type" value="Genomic_DNA"/>
</dbReference>